<dbReference type="Pfam" id="PF01882">
    <property type="entry name" value="DUF58"/>
    <property type="match status" value="1"/>
</dbReference>
<gene>
    <name evidence="3" type="ORF">F6B42_12225</name>
</gene>
<dbReference type="Proteomes" id="UP000327039">
    <property type="component" value="Unassembled WGS sequence"/>
</dbReference>
<name>A0A5J5IP75_9MICO</name>
<feature type="transmembrane region" description="Helical" evidence="1">
    <location>
        <begin position="34"/>
        <end position="56"/>
    </location>
</feature>
<dbReference type="RefSeq" id="WP_150419964.1">
    <property type="nucleotide sequence ID" value="NZ_VYRZ01000003.1"/>
</dbReference>
<keyword evidence="1" id="KW-0812">Transmembrane</keyword>
<feature type="domain" description="DUF58" evidence="2">
    <location>
        <begin position="231"/>
        <end position="330"/>
    </location>
</feature>
<reference evidence="4" key="1">
    <citation type="submission" date="2019-09" db="EMBL/GenBank/DDBJ databases">
        <title>Mumia zhuanghuii sp. nov. isolated from the intestinal contents of plateau pika (Ochotona curzoniae) in the Qinghai-Tibet plateau of China.</title>
        <authorList>
            <person name="Tian Z."/>
        </authorList>
    </citation>
    <scope>NUCLEOTIDE SEQUENCE [LARGE SCALE GENOMIC DNA]</scope>
    <source>
        <strain evidence="4">DSM 25564</strain>
    </source>
</reference>
<proteinExistence type="predicted"/>
<accession>A0A5J5IP75</accession>
<sequence length="439" mass="46588">MTDRTAPPLRSRARLARRFAHALWPFGDGRDTPFWPLTLRGTAAVVLGAAAMIVAHQVGLVELVYVAVLLWAGTALAWASLWFVHRYGDVARSFSPDVAAVGQPSDVTLHATARGGFAGAAARWQDALGPGWEGDASGMLPPAAAAEHVRLHYRVRPTVRGVREVGPFRVIVTDPFGFARRRIRLGTVESVTVAPATVALPPLTEFPGEAGGSLHTATHQLGEGADNLIPRVYMPGDSMRRINWRASAHHDELMVRQEEQESTPEATVVLDRAETRWPAAATAPGADAAFETAVTLVLSAAARLIREGYDVSVIEADGRPIGALVPAGDGVALEQLAVDLATVSTAGEDRLPLLPRLFAATMAGPLVVVTGRLTVADAERLAPAVGHTALPMLFAADPDRGAVDRAREAGWRAATLVPETDVAEIWRNAADRGRSHAAA</sequence>
<evidence type="ECO:0000256" key="1">
    <source>
        <dbReference type="SAM" id="Phobius"/>
    </source>
</evidence>
<dbReference type="InterPro" id="IPR002881">
    <property type="entry name" value="DUF58"/>
</dbReference>
<keyword evidence="1" id="KW-0472">Membrane</keyword>
<dbReference type="OrthoDB" id="9812729at2"/>
<evidence type="ECO:0000313" key="4">
    <source>
        <dbReference type="Proteomes" id="UP000327039"/>
    </source>
</evidence>
<feature type="transmembrane region" description="Helical" evidence="1">
    <location>
        <begin position="63"/>
        <end position="84"/>
    </location>
</feature>
<protein>
    <submittedName>
        <fullName evidence="3">DUF58 domain-containing protein</fullName>
    </submittedName>
</protein>
<dbReference type="PANTHER" id="PTHR34351">
    <property type="entry name" value="SLR1927 PROTEIN-RELATED"/>
    <property type="match status" value="1"/>
</dbReference>
<organism evidence="3 4">
    <name type="scientific">Microbacterium radiodurans</name>
    <dbReference type="NCBI Taxonomy" id="661398"/>
    <lineage>
        <taxon>Bacteria</taxon>
        <taxon>Bacillati</taxon>
        <taxon>Actinomycetota</taxon>
        <taxon>Actinomycetes</taxon>
        <taxon>Micrococcales</taxon>
        <taxon>Microbacteriaceae</taxon>
        <taxon>Microbacterium</taxon>
    </lineage>
</organism>
<keyword evidence="4" id="KW-1185">Reference proteome</keyword>
<dbReference type="PANTHER" id="PTHR34351:SF1">
    <property type="entry name" value="SLR1927 PROTEIN"/>
    <property type="match status" value="1"/>
</dbReference>
<evidence type="ECO:0000259" key="2">
    <source>
        <dbReference type="Pfam" id="PF01882"/>
    </source>
</evidence>
<dbReference type="AlphaFoldDB" id="A0A5J5IP75"/>
<evidence type="ECO:0000313" key="3">
    <source>
        <dbReference type="EMBL" id="KAA9085242.1"/>
    </source>
</evidence>
<keyword evidence="1" id="KW-1133">Transmembrane helix</keyword>
<dbReference type="EMBL" id="VYRZ01000003">
    <property type="protein sequence ID" value="KAA9085242.1"/>
    <property type="molecule type" value="Genomic_DNA"/>
</dbReference>
<comment type="caution">
    <text evidence="3">The sequence shown here is derived from an EMBL/GenBank/DDBJ whole genome shotgun (WGS) entry which is preliminary data.</text>
</comment>